<keyword evidence="2" id="KW-1185">Reference proteome</keyword>
<name>A0ABP8V663_9GAMM</name>
<protein>
    <submittedName>
        <fullName evidence="1">Uncharacterized protein</fullName>
    </submittedName>
</protein>
<proteinExistence type="predicted"/>
<evidence type="ECO:0000313" key="1">
    <source>
        <dbReference type="EMBL" id="GAA4651386.1"/>
    </source>
</evidence>
<organism evidence="1 2">
    <name type="scientific">Kistimonas scapharcae</name>
    <dbReference type="NCBI Taxonomy" id="1036133"/>
    <lineage>
        <taxon>Bacteria</taxon>
        <taxon>Pseudomonadati</taxon>
        <taxon>Pseudomonadota</taxon>
        <taxon>Gammaproteobacteria</taxon>
        <taxon>Oceanospirillales</taxon>
        <taxon>Endozoicomonadaceae</taxon>
        <taxon>Kistimonas</taxon>
    </lineage>
</organism>
<comment type="caution">
    <text evidence="1">The sequence shown here is derived from an EMBL/GenBank/DDBJ whole genome shotgun (WGS) entry which is preliminary data.</text>
</comment>
<dbReference type="EMBL" id="BAABFL010000451">
    <property type="protein sequence ID" value="GAA4651386.1"/>
    <property type="molecule type" value="Genomic_DNA"/>
</dbReference>
<evidence type="ECO:0000313" key="2">
    <source>
        <dbReference type="Proteomes" id="UP001500604"/>
    </source>
</evidence>
<reference evidence="2" key="1">
    <citation type="journal article" date="2019" name="Int. J. Syst. Evol. Microbiol.">
        <title>The Global Catalogue of Microorganisms (GCM) 10K type strain sequencing project: providing services to taxonomists for standard genome sequencing and annotation.</title>
        <authorList>
            <consortium name="The Broad Institute Genomics Platform"/>
            <consortium name="The Broad Institute Genome Sequencing Center for Infectious Disease"/>
            <person name="Wu L."/>
            <person name="Ma J."/>
        </authorList>
    </citation>
    <scope>NUCLEOTIDE SEQUENCE [LARGE SCALE GENOMIC DNA]</scope>
    <source>
        <strain evidence="2">JCM 17805</strain>
    </source>
</reference>
<sequence>MLPETINDIEQLRKEIDEYISNACFLAKLALSRDASFDIKSETDTIKRKTQSYIENIQKRERVNEDQLAEFERFLENSIENLNVYISYIQEKPVCRECCPTCVSQTAEQCSRAIRATLFFNGMCCCIWPVACAKGSHNTIEWCAHLLTCSDYAGNRFPFDPKYPFPFDQGKHIKNACPSHGKRYEHEPDRVRM</sequence>
<accession>A0ABP8V663</accession>
<gene>
    <name evidence="1" type="ORF">GCM10023116_36700</name>
</gene>
<dbReference type="Proteomes" id="UP001500604">
    <property type="component" value="Unassembled WGS sequence"/>
</dbReference>